<evidence type="ECO:0000256" key="7">
    <source>
        <dbReference type="ARBA" id="ARBA00023136"/>
    </source>
</evidence>
<evidence type="ECO:0000313" key="13">
    <source>
        <dbReference type="Proteomes" id="UP000827549"/>
    </source>
</evidence>
<feature type="compositionally biased region" description="Basic and acidic residues" evidence="8">
    <location>
        <begin position="679"/>
        <end position="698"/>
    </location>
</feature>
<dbReference type="SMART" id="SM00382">
    <property type="entry name" value="AAA"/>
    <property type="match status" value="1"/>
</dbReference>
<feature type="transmembrane region" description="Helical" evidence="9">
    <location>
        <begin position="911"/>
        <end position="929"/>
    </location>
</feature>
<dbReference type="Pfam" id="PF01061">
    <property type="entry name" value="ABC2_membrane"/>
    <property type="match status" value="1"/>
</dbReference>
<evidence type="ECO:0000313" key="12">
    <source>
        <dbReference type="EMBL" id="WOO77420.1"/>
    </source>
</evidence>
<protein>
    <submittedName>
        <fullName evidence="12">ATP-dependent permease</fullName>
    </submittedName>
</protein>
<feature type="transmembrane region" description="Helical" evidence="9">
    <location>
        <begin position="761"/>
        <end position="782"/>
    </location>
</feature>
<feature type="transmembrane region" description="Helical" evidence="9">
    <location>
        <begin position="992"/>
        <end position="1014"/>
    </location>
</feature>
<feature type="region of interest" description="Disordered" evidence="8">
    <location>
        <begin position="677"/>
        <end position="708"/>
    </location>
</feature>
<dbReference type="SUPFAM" id="SSF52540">
    <property type="entry name" value="P-loop containing nucleoside triphosphate hydrolases"/>
    <property type="match status" value="1"/>
</dbReference>
<name>A0AAF0XZZ8_9TREE</name>
<feature type="domain" description="ABC transporter" evidence="11">
    <location>
        <begin position="381"/>
        <end position="635"/>
    </location>
</feature>
<comment type="subcellular location">
    <subcellularLocation>
        <location evidence="1">Membrane</location>
        <topology evidence="1">Multi-pass membrane protein</topology>
    </subcellularLocation>
</comment>
<keyword evidence="7 9" id="KW-0472">Membrane</keyword>
<dbReference type="PANTHER" id="PTHR48041:SF139">
    <property type="entry name" value="PROTEIN SCARLET"/>
    <property type="match status" value="1"/>
</dbReference>
<keyword evidence="5" id="KW-0067">ATP-binding</keyword>
<dbReference type="Proteomes" id="UP000827549">
    <property type="component" value="Chromosome 1"/>
</dbReference>
<dbReference type="EMBL" id="CP086714">
    <property type="protein sequence ID" value="WOO77420.1"/>
    <property type="molecule type" value="Genomic_DNA"/>
</dbReference>
<dbReference type="GO" id="GO:0140359">
    <property type="term" value="F:ABC-type transporter activity"/>
    <property type="evidence" value="ECO:0007669"/>
    <property type="project" value="InterPro"/>
</dbReference>
<reference evidence="12" key="1">
    <citation type="submission" date="2023-10" db="EMBL/GenBank/DDBJ databases">
        <authorList>
            <person name="Noh H."/>
        </authorList>
    </citation>
    <scope>NUCLEOTIDE SEQUENCE</scope>
    <source>
        <strain evidence="12">DUCC4014</strain>
    </source>
</reference>
<dbReference type="Gene3D" id="3.40.50.300">
    <property type="entry name" value="P-loop containing nucleotide triphosphate hydrolases"/>
    <property type="match status" value="1"/>
</dbReference>
<feature type="transmembrane region" description="Helical" evidence="9">
    <location>
        <begin position="794"/>
        <end position="817"/>
    </location>
</feature>
<dbReference type="RefSeq" id="XP_062623452.1">
    <property type="nucleotide sequence ID" value="XM_062767468.1"/>
</dbReference>
<evidence type="ECO:0000256" key="10">
    <source>
        <dbReference type="SAM" id="SignalP"/>
    </source>
</evidence>
<keyword evidence="4" id="KW-0547">Nucleotide-binding</keyword>
<dbReference type="InterPro" id="IPR050352">
    <property type="entry name" value="ABCG_transporters"/>
</dbReference>
<feature type="transmembrane region" description="Helical" evidence="9">
    <location>
        <begin position="838"/>
        <end position="865"/>
    </location>
</feature>
<keyword evidence="3 9" id="KW-0812">Transmembrane</keyword>
<evidence type="ECO:0000259" key="11">
    <source>
        <dbReference type="PROSITE" id="PS50893"/>
    </source>
</evidence>
<dbReference type="PANTHER" id="PTHR48041">
    <property type="entry name" value="ABC TRANSPORTER G FAMILY MEMBER 28"/>
    <property type="match status" value="1"/>
</dbReference>
<dbReference type="GeneID" id="87804257"/>
<dbReference type="GO" id="GO:0016887">
    <property type="term" value="F:ATP hydrolysis activity"/>
    <property type="evidence" value="ECO:0007669"/>
    <property type="project" value="InterPro"/>
</dbReference>
<keyword evidence="13" id="KW-1185">Reference proteome</keyword>
<evidence type="ECO:0000256" key="3">
    <source>
        <dbReference type="ARBA" id="ARBA00022692"/>
    </source>
</evidence>
<feature type="transmembrane region" description="Helical" evidence="9">
    <location>
        <begin position="312"/>
        <end position="335"/>
    </location>
</feature>
<evidence type="ECO:0000256" key="6">
    <source>
        <dbReference type="ARBA" id="ARBA00022989"/>
    </source>
</evidence>
<keyword evidence="6 9" id="KW-1133">Transmembrane helix</keyword>
<dbReference type="InterPro" id="IPR003593">
    <property type="entry name" value="AAA+_ATPase"/>
</dbReference>
<evidence type="ECO:0000256" key="8">
    <source>
        <dbReference type="SAM" id="MobiDB-lite"/>
    </source>
</evidence>
<sequence>MRLGTSAVLGALSLFGLAAAQNCTNYGEASGGTSCLCPAGFNSPQSSNCAQPNCGANIFNPSSTAAPGGNVSSCACTDGWSGPSCTLCSTGASCLTALGKYIDSSSGAGGLASAAVNSTLVCSSSPTVYTVGQLTCSIVQSTIQSLFPLPITLSMTRALNTSKTPGGASTLKSAGMTSSDGEIWAQVWYQGHEQFYCHASGCNQTVSNGTSSSEWVCPELACTCPPGTTFCTGFAGSILGGIITTVKGPLTVDCDTTGACGFKQKDLVGFFGANGLPLTSCKFGECVQQFVISQSEGIHAAIVSNGGLSGGVIAGLAVVGAFLLLVLGILIWGLIARSKARKRVSDGSLEKRGGVGVSWSGVGYEVHAHGRGAYAAVVGWLRGFDTPRRRARLEAEKGIAPGPNGGKVILQNCYGNVPAGSMLAVLGPSGAGKSTLIDILGQKRKAGIVEGKVAYHPEGNDGRRIKVGFVDQSDILAPTSTVYETLLFSARLRLPENVPDSVKQERAQLVLNQLGLSHVADTRIGSGEIRGISGGEMRRVSVGTELVAAPDVLVLDEPTSGLDSVSAARLISLLKSLAEDPNQRTTIIASIHQPSSALYHMFDQVLLLAHGQQLYFGPAGHHPVDFFAEQGHPCPADYNVADHLLDIASEPGLRLRTGVDAMVPSVTHTPYEASYHYSRASEGRSEREMPHNASDEKLSPNAASKYPPGMNMNGNQVDLAQVSKAAGKSWFDAGNNPETTFLTQVAVLSGREIKNLKRDKTLLLAHVALASVSAVFSGGLYFKAKLTIGGFQNRVGSLFFLASLIAFSALSALANVIEVRPLFLRERASSLYSPQAWLTARLLFDIVPLRLLPAAILGIVVYWMVGLAPSAARFFKFLLILLEFCLSTTLYNFMLAACFSHAGVAILLSSLYNLFLMTYAGFFVNLNTIPPVLRWLRYFSTLGYALEALTVNEVGSGIQIIDNLNGVAIDVNGALIMETLFGFQLGHYYRNVLILVAFILGFLASLIFCVFFMLREKR</sequence>
<evidence type="ECO:0000256" key="5">
    <source>
        <dbReference type="ARBA" id="ARBA00022840"/>
    </source>
</evidence>
<proteinExistence type="predicted"/>
<dbReference type="AlphaFoldDB" id="A0AAF0XZZ8"/>
<gene>
    <name evidence="12" type="primary">ADP1</name>
    <name evidence="12" type="ORF">LOC62_01G000999</name>
</gene>
<evidence type="ECO:0000256" key="2">
    <source>
        <dbReference type="ARBA" id="ARBA00022448"/>
    </source>
</evidence>
<dbReference type="InterPro" id="IPR027417">
    <property type="entry name" value="P-loop_NTPase"/>
</dbReference>
<evidence type="ECO:0000256" key="4">
    <source>
        <dbReference type="ARBA" id="ARBA00022741"/>
    </source>
</evidence>
<dbReference type="GO" id="GO:0005524">
    <property type="term" value="F:ATP binding"/>
    <property type="evidence" value="ECO:0007669"/>
    <property type="project" value="UniProtKB-KW"/>
</dbReference>
<dbReference type="Pfam" id="PF00005">
    <property type="entry name" value="ABC_tran"/>
    <property type="match status" value="1"/>
</dbReference>
<evidence type="ECO:0000256" key="9">
    <source>
        <dbReference type="SAM" id="Phobius"/>
    </source>
</evidence>
<feature type="chain" id="PRO_5041987324" evidence="10">
    <location>
        <begin position="21"/>
        <end position="1018"/>
    </location>
</feature>
<evidence type="ECO:0000256" key="1">
    <source>
        <dbReference type="ARBA" id="ARBA00004141"/>
    </source>
</evidence>
<organism evidence="12 13">
    <name type="scientific">Vanrija pseudolonga</name>
    <dbReference type="NCBI Taxonomy" id="143232"/>
    <lineage>
        <taxon>Eukaryota</taxon>
        <taxon>Fungi</taxon>
        <taxon>Dikarya</taxon>
        <taxon>Basidiomycota</taxon>
        <taxon>Agaricomycotina</taxon>
        <taxon>Tremellomycetes</taxon>
        <taxon>Trichosporonales</taxon>
        <taxon>Trichosporonaceae</taxon>
        <taxon>Vanrija</taxon>
    </lineage>
</organism>
<dbReference type="InterPro" id="IPR017871">
    <property type="entry name" value="ABC_transporter-like_CS"/>
</dbReference>
<accession>A0AAF0XZZ8</accession>
<feature type="signal peptide" evidence="10">
    <location>
        <begin position="1"/>
        <end position="20"/>
    </location>
</feature>
<dbReference type="InterPro" id="IPR013525">
    <property type="entry name" value="ABC2_TM"/>
</dbReference>
<keyword evidence="2" id="KW-0813">Transport</keyword>
<keyword evidence="10" id="KW-0732">Signal</keyword>
<dbReference type="InterPro" id="IPR003439">
    <property type="entry name" value="ABC_transporter-like_ATP-bd"/>
</dbReference>
<dbReference type="PROSITE" id="PS00211">
    <property type="entry name" value="ABC_TRANSPORTER_1"/>
    <property type="match status" value="1"/>
</dbReference>
<feature type="transmembrane region" description="Helical" evidence="9">
    <location>
        <begin position="877"/>
        <end position="899"/>
    </location>
</feature>
<dbReference type="PROSITE" id="PS50893">
    <property type="entry name" value="ABC_TRANSPORTER_2"/>
    <property type="match status" value="1"/>
</dbReference>
<dbReference type="GO" id="GO:0016020">
    <property type="term" value="C:membrane"/>
    <property type="evidence" value="ECO:0007669"/>
    <property type="project" value="UniProtKB-SubCell"/>
</dbReference>